<dbReference type="AlphaFoldDB" id="A0A9P8QJX3"/>
<evidence type="ECO:0000256" key="1">
    <source>
        <dbReference type="SAM" id="MobiDB-lite"/>
    </source>
</evidence>
<dbReference type="OrthoDB" id="2922289at2759"/>
<reference evidence="2" key="1">
    <citation type="submission" date="2021-08" db="EMBL/GenBank/DDBJ databases">
        <title>Chromosome-Level Trichoderma cornu-damae using Hi-C Data.</title>
        <authorList>
            <person name="Kim C.S."/>
        </authorList>
    </citation>
    <scope>NUCLEOTIDE SEQUENCE</scope>
    <source>
        <strain evidence="2">KA19-0412C</strain>
    </source>
</reference>
<accession>A0A9P8QJX3</accession>
<name>A0A9P8QJX3_9HYPO</name>
<dbReference type="PANTHER" id="PTHR40788:SF2">
    <property type="entry name" value="CLR5 DOMAIN-CONTAINING PROTEIN"/>
    <property type="match status" value="1"/>
</dbReference>
<evidence type="ECO:0008006" key="4">
    <source>
        <dbReference type="Google" id="ProtNLM"/>
    </source>
</evidence>
<protein>
    <recommendedName>
        <fullName evidence="4">Ipa protein</fullName>
    </recommendedName>
</protein>
<evidence type="ECO:0000313" key="2">
    <source>
        <dbReference type="EMBL" id="KAH6603917.1"/>
    </source>
</evidence>
<feature type="region of interest" description="Disordered" evidence="1">
    <location>
        <begin position="489"/>
        <end position="518"/>
    </location>
</feature>
<keyword evidence="3" id="KW-1185">Reference proteome</keyword>
<comment type="caution">
    <text evidence="2">The sequence shown here is derived from an EMBL/GenBank/DDBJ whole genome shotgun (WGS) entry which is preliminary data.</text>
</comment>
<dbReference type="EMBL" id="JAIWOZ010000006">
    <property type="protein sequence ID" value="KAH6603917.1"/>
    <property type="molecule type" value="Genomic_DNA"/>
</dbReference>
<gene>
    <name evidence="2" type="ORF">Trco_007363</name>
</gene>
<organism evidence="2 3">
    <name type="scientific">Trichoderma cornu-damae</name>
    <dbReference type="NCBI Taxonomy" id="654480"/>
    <lineage>
        <taxon>Eukaryota</taxon>
        <taxon>Fungi</taxon>
        <taxon>Dikarya</taxon>
        <taxon>Ascomycota</taxon>
        <taxon>Pezizomycotina</taxon>
        <taxon>Sordariomycetes</taxon>
        <taxon>Hypocreomycetidae</taxon>
        <taxon>Hypocreales</taxon>
        <taxon>Hypocreaceae</taxon>
        <taxon>Trichoderma</taxon>
    </lineage>
</organism>
<feature type="compositionally biased region" description="Basic and acidic residues" evidence="1">
    <location>
        <begin position="506"/>
        <end position="518"/>
    </location>
</feature>
<evidence type="ECO:0000313" key="3">
    <source>
        <dbReference type="Proteomes" id="UP000827724"/>
    </source>
</evidence>
<dbReference type="PANTHER" id="PTHR40788">
    <property type="entry name" value="CLR5 DOMAIN-CONTAINING PROTEIN-RELATED"/>
    <property type="match status" value="1"/>
</dbReference>
<dbReference type="Proteomes" id="UP000827724">
    <property type="component" value="Unassembled WGS sequence"/>
</dbReference>
<sequence>MPKMHRPDFYAHRLGGPPDKSAEFRDWYIWPYINQHDLTIRESLLLLLNSRGFCAPSNFADADVAAMKHGLENGLLKSTSLSGYSIILSDAESLEDYGKLVDISACSQAELLDLDKNQISPYYGILILEAQDRLLAFLVNCCKQMLHDIPEESLVSDMFPVLPEAPKIASDVGRSSPAAMAAQAPYRVPAKPNFRQIGLMLGAKALETKDHVLNLRGDPVYFVNAMMKIREHSLGMPLALHESGTPCLDAEVQLTLSRDLAFVVGRAYTDLECFTDLYDQVRQLELLFSQYDTEILPTRDMPDDVLVALLKFQTYPSLSNATHVFLPLFMDEIETLRENEPEAWELTSSLIGEIIDELSILAQCMEQVDLYLRRIRDYKPSIMEKQYLSAVEWAVKMRHIFLLTKPGEIIYYRFAQLANYTNKRFFYPWDKRRTRENVEAMMKAEWNLDRLWAAADAVVLGKIKGFSKSYVGELIQLLQYAIRRTPNSIEEPCPPEGKRARQRHASHGEDEIYKPPCTLDHDGGEDVGRFKRDGRLQIRSKIKTKGQPCKAVTEPSVSAIEQVVARPPSPIPVDARTLKVFRVLFHNPDVNSVVGEIPWRDFIHAMVCSGFSAQKLQGSMWQFSRLVGDGQQTILFHEPHPHKKLPFYVARAIGWRLNRHFQWSLETFELKKKKQVETLQ</sequence>
<proteinExistence type="predicted"/>